<dbReference type="EC" id="2.7.7.65" evidence="1"/>
<dbReference type="PANTHER" id="PTHR45138">
    <property type="entry name" value="REGULATORY COMPONENTS OF SENSORY TRANSDUCTION SYSTEM"/>
    <property type="match status" value="1"/>
</dbReference>
<keyword evidence="6" id="KW-0808">Transferase</keyword>
<dbReference type="PROSITE" id="PS50887">
    <property type="entry name" value="GGDEF"/>
    <property type="match status" value="1"/>
</dbReference>
<dbReference type="SUPFAM" id="SSF48452">
    <property type="entry name" value="TPR-like"/>
    <property type="match status" value="1"/>
</dbReference>
<keyword evidence="4" id="KW-0732">Signal</keyword>
<dbReference type="InterPro" id="IPR029787">
    <property type="entry name" value="Nucleotide_cyclase"/>
</dbReference>
<protein>
    <recommendedName>
        <fullName evidence="1">diguanylate cyclase</fullName>
        <ecNumber evidence="1">2.7.7.65</ecNumber>
    </recommendedName>
</protein>
<feature type="transmembrane region" description="Helical" evidence="3">
    <location>
        <begin position="397"/>
        <end position="419"/>
    </location>
</feature>
<dbReference type="RefSeq" id="WP_341725730.1">
    <property type="nucleotide sequence ID" value="NZ_JBBWWT010000003.1"/>
</dbReference>
<dbReference type="Gene3D" id="1.25.40.10">
    <property type="entry name" value="Tetratricopeptide repeat domain"/>
    <property type="match status" value="1"/>
</dbReference>
<feature type="chain" id="PRO_5046592041" description="diguanylate cyclase" evidence="4">
    <location>
        <begin position="29"/>
        <end position="638"/>
    </location>
</feature>
<comment type="caution">
    <text evidence="6">The sequence shown here is derived from an EMBL/GenBank/DDBJ whole genome shotgun (WGS) entry which is preliminary data.</text>
</comment>
<reference evidence="6 7" key="1">
    <citation type="submission" date="2024-04" db="EMBL/GenBank/DDBJ databases">
        <title>Draft genome sequence of Pseudoxanthomonas putridarboris WD12.</title>
        <authorList>
            <person name="Oh J."/>
        </authorList>
    </citation>
    <scope>NUCLEOTIDE SEQUENCE [LARGE SCALE GENOMIC DNA]</scope>
    <source>
        <strain evidence="6 7">WD12</strain>
    </source>
</reference>
<dbReference type="SUPFAM" id="SSF55073">
    <property type="entry name" value="Nucleotide cyclase"/>
    <property type="match status" value="1"/>
</dbReference>
<evidence type="ECO:0000313" key="6">
    <source>
        <dbReference type="EMBL" id="MEL1264553.1"/>
    </source>
</evidence>
<dbReference type="SMART" id="SM00267">
    <property type="entry name" value="GGDEF"/>
    <property type="match status" value="1"/>
</dbReference>
<feature type="signal peptide" evidence="4">
    <location>
        <begin position="1"/>
        <end position="28"/>
    </location>
</feature>
<dbReference type="CDD" id="cd01949">
    <property type="entry name" value="GGDEF"/>
    <property type="match status" value="1"/>
</dbReference>
<name>A0ABU9IZZ4_9GAMM</name>
<dbReference type="InterPro" id="IPR050469">
    <property type="entry name" value="Diguanylate_Cyclase"/>
</dbReference>
<dbReference type="GO" id="GO:0052621">
    <property type="term" value="F:diguanylate cyclase activity"/>
    <property type="evidence" value="ECO:0007669"/>
    <property type="project" value="UniProtKB-EC"/>
</dbReference>
<comment type="catalytic activity">
    <reaction evidence="2">
        <text>2 GTP = 3',3'-c-di-GMP + 2 diphosphate</text>
        <dbReference type="Rhea" id="RHEA:24898"/>
        <dbReference type="ChEBI" id="CHEBI:33019"/>
        <dbReference type="ChEBI" id="CHEBI:37565"/>
        <dbReference type="ChEBI" id="CHEBI:58805"/>
        <dbReference type="EC" id="2.7.7.65"/>
    </reaction>
</comment>
<keyword evidence="3" id="KW-0812">Transmembrane</keyword>
<evidence type="ECO:0000256" key="1">
    <source>
        <dbReference type="ARBA" id="ARBA00012528"/>
    </source>
</evidence>
<sequence>MPLSPPLPVLLPASLLLTLLFWLLPARAAAASEPAASPHEEQVSRCLKLRRDEPATAAALAESLLATPGLAVEDELKTLSCLGIAAGLLGEDARATQAAARMERRVRANPQLPAEFRLRAYSQAGSVYHGAGHIHRAEAAYLQAYAISHQLDEREAALIQAATLTNVGLIHSDYLDSPDVADGYYRKALAAAESVGLEDPLILHNHVLNLVKLGRDAEALAAIDEGEAMALRKDSLSVLQRLRGERAGIWIRQGQWARARPLLETVVRAQEASADRPALAGSLAKLSTLQRLTGEPLPALRTAERAWRLVEGTPQPQKQREVLLAWIGAQAALGQAEEALQTGQRLHAIEMHALKQQRLELLADLQARSANASAQRELERLRHEAQIRTLNDEKSRLIRHAGAALLTLLVIAGIAFGLLQRRKNRQLRAVSATDLLTGLKNRRAATHSLQEMATQRNLPGMRHALFLIDIDHFKQVNDTHGHHAGDEVLVELSRRLRDACRPGDLVARWGGEEFLVACPDLQPAEACTVAARLHAAMGCTLELSPGQPWPLTVSLGFAPFPFFDGRDDSAGAGWDYAIRMADRALYAAKDHRDAWAGLWGLALPAGVRADALLEQPEQAVRDGTIDFMASHPLERRPV</sequence>
<evidence type="ECO:0000256" key="2">
    <source>
        <dbReference type="ARBA" id="ARBA00034247"/>
    </source>
</evidence>
<gene>
    <name evidence="6" type="ORF">AAD027_09255</name>
</gene>
<keyword evidence="6" id="KW-0548">Nucleotidyltransferase</keyword>
<organism evidence="6 7">
    <name type="scientific">Pseudoxanthomonas putridarboris</name>
    <dbReference type="NCBI Taxonomy" id="752605"/>
    <lineage>
        <taxon>Bacteria</taxon>
        <taxon>Pseudomonadati</taxon>
        <taxon>Pseudomonadota</taxon>
        <taxon>Gammaproteobacteria</taxon>
        <taxon>Lysobacterales</taxon>
        <taxon>Lysobacteraceae</taxon>
        <taxon>Pseudoxanthomonas</taxon>
    </lineage>
</organism>
<proteinExistence type="predicted"/>
<dbReference type="Pfam" id="PF00990">
    <property type="entry name" value="GGDEF"/>
    <property type="match status" value="1"/>
</dbReference>
<evidence type="ECO:0000259" key="5">
    <source>
        <dbReference type="PROSITE" id="PS50887"/>
    </source>
</evidence>
<feature type="domain" description="GGDEF" evidence="5">
    <location>
        <begin position="461"/>
        <end position="600"/>
    </location>
</feature>
<dbReference type="PANTHER" id="PTHR45138:SF9">
    <property type="entry name" value="DIGUANYLATE CYCLASE DGCM-RELATED"/>
    <property type="match status" value="1"/>
</dbReference>
<dbReference type="InterPro" id="IPR011990">
    <property type="entry name" value="TPR-like_helical_dom_sf"/>
</dbReference>
<dbReference type="NCBIfam" id="TIGR00254">
    <property type="entry name" value="GGDEF"/>
    <property type="match status" value="1"/>
</dbReference>
<dbReference type="Gene3D" id="3.30.70.270">
    <property type="match status" value="1"/>
</dbReference>
<evidence type="ECO:0000313" key="7">
    <source>
        <dbReference type="Proteomes" id="UP001459204"/>
    </source>
</evidence>
<keyword evidence="3" id="KW-0472">Membrane</keyword>
<accession>A0ABU9IZZ4</accession>
<evidence type="ECO:0000256" key="4">
    <source>
        <dbReference type="SAM" id="SignalP"/>
    </source>
</evidence>
<keyword evidence="3" id="KW-1133">Transmembrane helix</keyword>
<dbReference type="Proteomes" id="UP001459204">
    <property type="component" value="Unassembled WGS sequence"/>
</dbReference>
<evidence type="ECO:0000256" key="3">
    <source>
        <dbReference type="SAM" id="Phobius"/>
    </source>
</evidence>
<dbReference type="InterPro" id="IPR043128">
    <property type="entry name" value="Rev_trsase/Diguanyl_cyclase"/>
</dbReference>
<dbReference type="EMBL" id="JBBWWT010000003">
    <property type="protein sequence ID" value="MEL1264553.1"/>
    <property type="molecule type" value="Genomic_DNA"/>
</dbReference>
<dbReference type="InterPro" id="IPR000160">
    <property type="entry name" value="GGDEF_dom"/>
</dbReference>
<keyword evidence="7" id="KW-1185">Reference proteome</keyword>